<feature type="region of interest" description="Disordered" evidence="1">
    <location>
        <begin position="1"/>
        <end position="31"/>
    </location>
</feature>
<dbReference type="AlphaFoldDB" id="A0AAV3SVV7"/>
<comment type="caution">
    <text evidence="3">The sequence shown here is derived from an EMBL/GenBank/DDBJ whole genome shotgun (WGS) entry which is preliminary data.</text>
</comment>
<dbReference type="InterPro" id="IPR055930">
    <property type="entry name" value="DUF7508"/>
</dbReference>
<sequence length="101" mass="10868">MARKTASTPTGKCDAEPAHPEPMSLAKPWRDLDRSTVGSAPNRYALYELGDADGETVGFGAGVLRDDLKEALAYGDAAKVRWELAESADHAERLLADHADE</sequence>
<name>A0AAV3SVV7_9EURY</name>
<evidence type="ECO:0000313" key="3">
    <source>
        <dbReference type="EMBL" id="GAA0551122.1"/>
    </source>
</evidence>
<protein>
    <recommendedName>
        <fullName evidence="2">DUF7508 domain-containing protein</fullName>
    </recommendedName>
</protein>
<feature type="domain" description="DUF7508" evidence="2">
    <location>
        <begin position="23"/>
        <end position="100"/>
    </location>
</feature>
<proteinExistence type="predicted"/>
<accession>A0AAV3SVV7</accession>
<evidence type="ECO:0000256" key="1">
    <source>
        <dbReference type="SAM" id="MobiDB-lite"/>
    </source>
</evidence>
<gene>
    <name evidence="3" type="ORF">GCM10008994_27550</name>
</gene>
<reference evidence="3" key="1">
    <citation type="journal article" date="2014" name="Int. J. Syst. Evol. Microbiol.">
        <title>Complete genome sequence of Corynebacterium casei LMG S-19264T (=DSM 44701T), isolated from a smear-ripened cheese.</title>
        <authorList>
            <consortium name="US DOE Joint Genome Institute (JGI-PGF)"/>
            <person name="Walter F."/>
            <person name="Albersmeier A."/>
            <person name="Kalinowski J."/>
            <person name="Ruckert C."/>
        </authorList>
    </citation>
    <scope>NUCLEOTIDE SEQUENCE</scope>
    <source>
        <strain evidence="3">JCM 14265</strain>
    </source>
</reference>
<reference evidence="3" key="2">
    <citation type="submission" date="2023-12" db="EMBL/GenBank/DDBJ databases">
        <authorList>
            <person name="Sun Q."/>
            <person name="Inoue M."/>
        </authorList>
    </citation>
    <scope>NUCLEOTIDE SEQUENCE</scope>
    <source>
        <strain evidence="3">JCM 14265</strain>
    </source>
</reference>
<organism evidence="3 4">
    <name type="scientific">Halorubrum ejinorense</name>
    <dbReference type="NCBI Taxonomy" id="425309"/>
    <lineage>
        <taxon>Archaea</taxon>
        <taxon>Methanobacteriati</taxon>
        <taxon>Methanobacteriota</taxon>
        <taxon>Stenosarchaea group</taxon>
        <taxon>Halobacteria</taxon>
        <taxon>Halobacteriales</taxon>
        <taxon>Haloferacaceae</taxon>
        <taxon>Halorubrum</taxon>
    </lineage>
</organism>
<evidence type="ECO:0000313" key="4">
    <source>
        <dbReference type="Proteomes" id="UP001501425"/>
    </source>
</evidence>
<feature type="compositionally biased region" description="Polar residues" evidence="1">
    <location>
        <begin position="1"/>
        <end position="10"/>
    </location>
</feature>
<dbReference type="EMBL" id="BAAADQ010000015">
    <property type="protein sequence ID" value="GAA0551122.1"/>
    <property type="molecule type" value="Genomic_DNA"/>
</dbReference>
<dbReference type="Pfam" id="PF24348">
    <property type="entry name" value="DUF7508"/>
    <property type="match status" value="1"/>
</dbReference>
<evidence type="ECO:0000259" key="2">
    <source>
        <dbReference type="Pfam" id="PF24348"/>
    </source>
</evidence>
<dbReference type="Proteomes" id="UP001501425">
    <property type="component" value="Unassembled WGS sequence"/>
</dbReference>